<evidence type="ECO:0000313" key="6">
    <source>
        <dbReference type="EMBL" id="KAK9818421.1"/>
    </source>
</evidence>
<feature type="region of interest" description="Disordered" evidence="4">
    <location>
        <begin position="286"/>
        <end position="316"/>
    </location>
</feature>
<keyword evidence="1" id="KW-0808">Transferase</keyword>
<dbReference type="InterPro" id="IPR023366">
    <property type="entry name" value="ATP_synth_asu-like_sf"/>
</dbReference>
<name>A0AAW1Q8V4_9CHLO</name>
<dbReference type="AlphaFoldDB" id="A0AAW1Q8V4"/>
<evidence type="ECO:0000256" key="1">
    <source>
        <dbReference type="ARBA" id="ARBA00022679"/>
    </source>
</evidence>
<feature type="domain" description="Lumazine-binding" evidence="5">
    <location>
        <begin position="79"/>
        <end position="175"/>
    </location>
</feature>
<dbReference type="PANTHER" id="PTHR21098">
    <property type="entry name" value="RIBOFLAVIN SYNTHASE ALPHA CHAIN"/>
    <property type="match status" value="1"/>
</dbReference>
<dbReference type="PROSITE" id="PS51177">
    <property type="entry name" value="LUMAZINE_BIND"/>
    <property type="match status" value="2"/>
</dbReference>
<comment type="caution">
    <text evidence="6">The sequence shown here is derived from an EMBL/GenBank/DDBJ whole genome shotgun (WGS) entry which is preliminary data.</text>
</comment>
<reference evidence="6 7" key="1">
    <citation type="journal article" date="2024" name="Nat. Commun.">
        <title>Phylogenomics reveals the evolutionary origins of lichenization in chlorophyte algae.</title>
        <authorList>
            <person name="Puginier C."/>
            <person name="Libourel C."/>
            <person name="Otte J."/>
            <person name="Skaloud P."/>
            <person name="Haon M."/>
            <person name="Grisel S."/>
            <person name="Petersen M."/>
            <person name="Berrin J.G."/>
            <person name="Delaux P.M."/>
            <person name="Dal Grande F."/>
            <person name="Keller J."/>
        </authorList>
    </citation>
    <scope>NUCLEOTIDE SEQUENCE [LARGE SCALE GENOMIC DNA]</scope>
    <source>
        <strain evidence="6 7">SAG 2043</strain>
    </source>
</reference>
<dbReference type="InterPro" id="IPR026017">
    <property type="entry name" value="Lumazine-bd_dom"/>
</dbReference>
<keyword evidence="7" id="KW-1185">Reference proteome</keyword>
<dbReference type="SUPFAM" id="SSF63380">
    <property type="entry name" value="Riboflavin synthase domain-like"/>
    <property type="match status" value="2"/>
</dbReference>
<dbReference type="FunFam" id="2.40.30.20:FF:000003">
    <property type="entry name" value="Riboflavin synthase, alpha subunit"/>
    <property type="match status" value="1"/>
</dbReference>
<dbReference type="NCBIfam" id="TIGR00187">
    <property type="entry name" value="ribE"/>
    <property type="match status" value="1"/>
</dbReference>
<feature type="repeat" description="Lumazine-binding" evidence="3">
    <location>
        <begin position="176"/>
        <end position="272"/>
    </location>
</feature>
<dbReference type="GO" id="GO:0009231">
    <property type="term" value="P:riboflavin biosynthetic process"/>
    <property type="evidence" value="ECO:0007669"/>
    <property type="project" value="TreeGrafter"/>
</dbReference>
<dbReference type="Proteomes" id="UP001489004">
    <property type="component" value="Unassembled WGS sequence"/>
</dbReference>
<dbReference type="CDD" id="cd00402">
    <property type="entry name" value="Riboflavin_synthase_like"/>
    <property type="match status" value="1"/>
</dbReference>
<proteinExistence type="predicted"/>
<sequence>MTLQPFTLPRSGAAFLCVHSSQAHTCASGTFRHHRRSAVQGAQLASILQRRQAGVLQLQARGRQQQHPSRPHVPHTQAVFTGIVQGQGKVIGVHKQKDFSSIQIEFPAGSMDSVQIGASVAINGTCLTVTKIERDVLQFDIIVETLRATSLGQLREGSHVNFERAARIGDEIGGHNVSGHVHTTARIASIEQTDNNRKISFQVPEQWMKYILPKGFIAVDGTSLTVGEVGADWFTVYLIPETLRVTVLGSKVEGDLVNIEIESQTQAIVDTVEKVVAQYLASQGIKPPTAEAGAPSTPESQERQITFAFSDQTETP</sequence>
<dbReference type="GO" id="GO:0004746">
    <property type="term" value="F:riboflavin synthase activity"/>
    <property type="evidence" value="ECO:0007669"/>
    <property type="project" value="TreeGrafter"/>
</dbReference>
<feature type="compositionally biased region" description="Polar residues" evidence="4">
    <location>
        <begin position="297"/>
        <end position="316"/>
    </location>
</feature>
<dbReference type="EMBL" id="JALJOR010000004">
    <property type="protein sequence ID" value="KAK9818421.1"/>
    <property type="molecule type" value="Genomic_DNA"/>
</dbReference>
<dbReference type="InterPro" id="IPR017938">
    <property type="entry name" value="Riboflavin_synthase-like_b-brl"/>
</dbReference>
<evidence type="ECO:0000259" key="5">
    <source>
        <dbReference type="PROSITE" id="PS51177"/>
    </source>
</evidence>
<dbReference type="InterPro" id="IPR001783">
    <property type="entry name" value="Lumazine-bd"/>
</dbReference>
<organism evidence="6 7">
    <name type="scientific">[Myrmecia] bisecta</name>
    <dbReference type="NCBI Taxonomy" id="41462"/>
    <lineage>
        <taxon>Eukaryota</taxon>
        <taxon>Viridiplantae</taxon>
        <taxon>Chlorophyta</taxon>
        <taxon>core chlorophytes</taxon>
        <taxon>Trebouxiophyceae</taxon>
        <taxon>Trebouxiales</taxon>
        <taxon>Trebouxiaceae</taxon>
        <taxon>Myrmecia</taxon>
    </lineage>
</organism>
<evidence type="ECO:0000256" key="2">
    <source>
        <dbReference type="ARBA" id="ARBA00022737"/>
    </source>
</evidence>
<feature type="repeat" description="Lumazine-binding" evidence="3">
    <location>
        <begin position="79"/>
        <end position="175"/>
    </location>
</feature>
<protein>
    <recommendedName>
        <fullName evidence="5">Lumazine-binding domain-containing protein</fullName>
    </recommendedName>
</protein>
<evidence type="ECO:0000256" key="3">
    <source>
        <dbReference type="PROSITE-ProRule" id="PRU00524"/>
    </source>
</evidence>
<evidence type="ECO:0000313" key="7">
    <source>
        <dbReference type="Proteomes" id="UP001489004"/>
    </source>
</evidence>
<gene>
    <name evidence="6" type="ORF">WJX72_012454</name>
</gene>
<dbReference type="PANTHER" id="PTHR21098:SF0">
    <property type="entry name" value="RIBOFLAVIN SYNTHASE"/>
    <property type="match status" value="1"/>
</dbReference>
<accession>A0AAW1Q8V4</accession>
<dbReference type="Gene3D" id="2.40.30.20">
    <property type="match status" value="2"/>
</dbReference>
<dbReference type="NCBIfam" id="NF006767">
    <property type="entry name" value="PRK09289.1"/>
    <property type="match status" value="1"/>
</dbReference>
<dbReference type="Pfam" id="PF00677">
    <property type="entry name" value="Lum_binding"/>
    <property type="match status" value="2"/>
</dbReference>
<keyword evidence="2" id="KW-0677">Repeat</keyword>
<feature type="domain" description="Lumazine-binding" evidence="5">
    <location>
        <begin position="176"/>
        <end position="272"/>
    </location>
</feature>
<dbReference type="NCBIfam" id="NF009566">
    <property type="entry name" value="PRK13020.1"/>
    <property type="match status" value="1"/>
</dbReference>
<evidence type="ECO:0000256" key="4">
    <source>
        <dbReference type="SAM" id="MobiDB-lite"/>
    </source>
</evidence>